<feature type="transmembrane region" description="Helical" evidence="1">
    <location>
        <begin position="12"/>
        <end position="32"/>
    </location>
</feature>
<evidence type="ECO:0000313" key="2">
    <source>
        <dbReference type="EMBL" id="QDU37788.1"/>
    </source>
</evidence>
<sequence>MLSAFTSSLLLVHLFATVSMVGVIWIVQIVHYPLFADVGEDHFVAFEQKHQRLITWIVAPLMLAEAATAVALVRWPPVGLSPLLLWSGAALLLVVWLSTAAVQVPLHETLSQGFDADAHRRLVQTNWIRTAAWSLRGVIASLMPLSVMVTSGSSAG</sequence>
<dbReference type="OrthoDB" id="27509at2"/>
<organism evidence="2 3">
    <name type="scientific">Maioricimonas rarisocia</name>
    <dbReference type="NCBI Taxonomy" id="2528026"/>
    <lineage>
        <taxon>Bacteria</taxon>
        <taxon>Pseudomonadati</taxon>
        <taxon>Planctomycetota</taxon>
        <taxon>Planctomycetia</taxon>
        <taxon>Planctomycetales</taxon>
        <taxon>Planctomycetaceae</taxon>
        <taxon>Maioricimonas</taxon>
    </lineage>
</organism>
<dbReference type="EMBL" id="CP036275">
    <property type="protein sequence ID" value="QDU37788.1"/>
    <property type="molecule type" value="Genomic_DNA"/>
</dbReference>
<feature type="transmembrane region" description="Helical" evidence="1">
    <location>
        <begin position="85"/>
        <end position="106"/>
    </location>
</feature>
<keyword evidence="3" id="KW-1185">Reference proteome</keyword>
<name>A0A517Z5M0_9PLAN</name>
<dbReference type="RefSeq" id="WP_145368991.1">
    <property type="nucleotide sequence ID" value="NZ_CP036275.1"/>
</dbReference>
<dbReference type="KEGG" id="mri:Mal4_21050"/>
<keyword evidence="1" id="KW-0472">Membrane</keyword>
<dbReference type="AlphaFoldDB" id="A0A517Z5M0"/>
<reference evidence="2 3" key="1">
    <citation type="submission" date="2019-02" db="EMBL/GenBank/DDBJ databases">
        <title>Deep-cultivation of Planctomycetes and their phenomic and genomic characterization uncovers novel biology.</title>
        <authorList>
            <person name="Wiegand S."/>
            <person name="Jogler M."/>
            <person name="Boedeker C."/>
            <person name="Pinto D."/>
            <person name="Vollmers J."/>
            <person name="Rivas-Marin E."/>
            <person name="Kohn T."/>
            <person name="Peeters S.H."/>
            <person name="Heuer A."/>
            <person name="Rast P."/>
            <person name="Oberbeckmann S."/>
            <person name="Bunk B."/>
            <person name="Jeske O."/>
            <person name="Meyerdierks A."/>
            <person name="Storesund J.E."/>
            <person name="Kallscheuer N."/>
            <person name="Luecker S."/>
            <person name="Lage O.M."/>
            <person name="Pohl T."/>
            <person name="Merkel B.J."/>
            <person name="Hornburger P."/>
            <person name="Mueller R.-W."/>
            <person name="Bruemmer F."/>
            <person name="Labrenz M."/>
            <person name="Spormann A.M."/>
            <person name="Op den Camp H."/>
            <person name="Overmann J."/>
            <person name="Amann R."/>
            <person name="Jetten M.S.M."/>
            <person name="Mascher T."/>
            <person name="Medema M.H."/>
            <person name="Devos D.P."/>
            <person name="Kaster A.-K."/>
            <person name="Ovreas L."/>
            <person name="Rohde M."/>
            <person name="Galperin M.Y."/>
            <person name="Jogler C."/>
        </authorList>
    </citation>
    <scope>NUCLEOTIDE SEQUENCE [LARGE SCALE GENOMIC DNA]</scope>
    <source>
        <strain evidence="2 3">Mal4</strain>
    </source>
</reference>
<protein>
    <recommendedName>
        <fullName evidence="4">DUF1772 domain-containing protein</fullName>
    </recommendedName>
</protein>
<dbReference type="Proteomes" id="UP000320496">
    <property type="component" value="Chromosome"/>
</dbReference>
<proteinExistence type="predicted"/>
<gene>
    <name evidence="2" type="ORF">Mal4_21050</name>
</gene>
<evidence type="ECO:0008006" key="4">
    <source>
        <dbReference type="Google" id="ProtNLM"/>
    </source>
</evidence>
<evidence type="ECO:0000256" key="1">
    <source>
        <dbReference type="SAM" id="Phobius"/>
    </source>
</evidence>
<evidence type="ECO:0000313" key="3">
    <source>
        <dbReference type="Proteomes" id="UP000320496"/>
    </source>
</evidence>
<accession>A0A517Z5M0</accession>
<keyword evidence="1" id="KW-1133">Transmembrane helix</keyword>
<keyword evidence="1" id="KW-0812">Transmembrane</keyword>
<feature type="transmembrane region" description="Helical" evidence="1">
    <location>
        <begin position="53"/>
        <end position="73"/>
    </location>
</feature>